<proteinExistence type="predicted"/>
<protein>
    <recommendedName>
        <fullName evidence="2">Potassium/proton antiporter subunit KhtT-like N-terminal domain-containing protein</fullName>
    </recommendedName>
</protein>
<evidence type="ECO:0000259" key="2">
    <source>
        <dbReference type="Pfam" id="PF25991"/>
    </source>
</evidence>
<dbReference type="Pfam" id="PF25991">
    <property type="entry name" value="KhtT_N"/>
    <property type="match status" value="1"/>
</dbReference>
<dbReference type="OrthoDB" id="3540322at2"/>
<dbReference type="EMBL" id="WBMT01000025">
    <property type="protein sequence ID" value="KAB2341620.1"/>
    <property type="molecule type" value="Genomic_DNA"/>
</dbReference>
<evidence type="ECO:0000313" key="4">
    <source>
        <dbReference type="Proteomes" id="UP000468735"/>
    </source>
</evidence>
<feature type="domain" description="Potassium/proton antiporter subunit KhtT-like N-terminal" evidence="2">
    <location>
        <begin position="1"/>
        <end position="84"/>
    </location>
</feature>
<organism evidence="3 4">
    <name type="scientific">Actinomadura rudentiformis</name>
    <dbReference type="NCBI Taxonomy" id="359158"/>
    <lineage>
        <taxon>Bacteria</taxon>
        <taxon>Bacillati</taxon>
        <taxon>Actinomycetota</taxon>
        <taxon>Actinomycetes</taxon>
        <taxon>Streptosporangiales</taxon>
        <taxon>Thermomonosporaceae</taxon>
        <taxon>Actinomadura</taxon>
    </lineage>
</organism>
<accession>A0A6H9YNY8</accession>
<dbReference type="InterPro" id="IPR058776">
    <property type="entry name" value="KhtT-like_N"/>
</dbReference>
<dbReference type="Proteomes" id="UP000468735">
    <property type="component" value="Unassembled WGS sequence"/>
</dbReference>
<comment type="caution">
    <text evidence="3">The sequence shown here is derived from an EMBL/GenBank/DDBJ whole genome shotgun (WGS) entry which is preliminary data.</text>
</comment>
<feature type="region of interest" description="Disordered" evidence="1">
    <location>
        <begin position="40"/>
        <end position="66"/>
    </location>
</feature>
<dbReference type="AlphaFoldDB" id="A0A6H9YNY8"/>
<gene>
    <name evidence="3" type="ORF">F8566_41555</name>
</gene>
<reference evidence="3 4" key="1">
    <citation type="submission" date="2019-09" db="EMBL/GenBank/DDBJ databases">
        <title>Actinomadura physcomitrii sp. nov., a novel actinomycete isolated from moss [Physcomitrium sphaericum (Ludw) Fuernr].</title>
        <authorList>
            <person name="Zhuang X."/>
            <person name="Liu C."/>
        </authorList>
    </citation>
    <scope>NUCLEOTIDE SEQUENCE [LARGE SCALE GENOMIC DNA]</scope>
    <source>
        <strain evidence="3 4">HMC1</strain>
    </source>
</reference>
<sequence>MHVIPATVPGTGILHHIRTRRGQRFGVFTHISGARTLYIYSTPPDTADPGHDTAPDNPDPDNPAASMVLDRDEADQLAQLLHDQPISDRLAALERRLVELTPPGDTHHSPAVSQR</sequence>
<keyword evidence="4" id="KW-1185">Reference proteome</keyword>
<dbReference type="RefSeq" id="WP_151568433.1">
    <property type="nucleotide sequence ID" value="NZ_WBMT01000025.1"/>
</dbReference>
<evidence type="ECO:0000313" key="3">
    <source>
        <dbReference type="EMBL" id="KAB2341620.1"/>
    </source>
</evidence>
<evidence type="ECO:0000256" key="1">
    <source>
        <dbReference type="SAM" id="MobiDB-lite"/>
    </source>
</evidence>
<name>A0A6H9YNY8_9ACTN</name>